<proteinExistence type="predicted"/>
<evidence type="ECO:0000256" key="1">
    <source>
        <dbReference type="SAM" id="Phobius"/>
    </source>
</evidence>
<protein>
    <submittedName>
        <fullName evidence="3">Uncharacterized protein</fullName>
    </submittedName>
</protein>
<sequence length="77" mass="8899">MHVLDFILYFPLALGLWWLMGKLSDDQITNNDLVGPLPGITIEIVFLGFYTVVFAVFDWNWIDIFNGMCLPDITFKL</sequence>
<keyword evidence="1" id="KW-0472">Membrane</keyword>
<gene>
    <name evidence="3" type="ORF">UFOVP1247_140</name>
    <name evidence="2" type="ORF">UFOVP970_180</name>
</gene>
<name>A0A6J5R9N5_9CAUD</name>
<feature type="transmembrane region" description="Helical" evidence="1">
    <location>
        <begin position="33"/>
        <end position="57"/>
    </location>
</feature>
<keyword evidence="1" id="KW-0812">Transmembrane</keyword>
<feature type="transmembrane region" description="Helical" evidence="1">
    <location>
        <begin position="6"/>
        <end position="21"/>
    </location>
</feature>
<evidence type="ECO:0000313" key="3">
    <source>
        <dbReference type="EMBL" id="CAB4193753.1"/>
    </source>
</evidence>
<accession>A0A6J5R9N5</accession>
<keyword evidence="1" id="KW-1133">Transmembrane helix</keyword>
<reference evidence="3" key="1">
    <citation type="submission" date="2020-05" db="EMBL/GenBank/DDBJ databases">
        <authorList>
            <person name="Chiriac C."/>
            <person name="Salcher M."/>
            <person name="Ghai R."/>
            <person name="Kavagutti S V."/>
        </authorList>
    </citation>
    <scope>NUCLEOTIDE SEQUENCE</scope>
</reference>
<dbReference type="EMBL" id="LR797195">
    <property type="protein sequence ID" value="CAB4193753.1"/>
    <property type="molecule type" value="Genomic_DNA"/>
</dbReference>
<evidence type="ECO:0000313" key="2">
    <source>
        <dbReference type="EMBL" id="CAB4175406.1"/>
    </source>
</evidence>
<organism evidence="3">
    <name type="scientific">uncultured Caudovirales phage</name>
    <dbReference type="NCBI Taxonomy" id="2100421"/>
    <lineage>
        <taxon>Viruses</taxon>
        <taxon>Duplodnaviria</taxon>
        <taxon>Heunggongvirae</taxon>
        <taxon>Uroviricota</taxon>
        <taxon>Caudoviricetes</taxon>
        <taxon>Peduoviridae</taxon>
        <taxon>Maltschvirus</taxon>
        <taxon>Maltschvirus maltsch</taxon>
    </lineage>
</organism>
<dbReference type="EMBL" id="LR796916">
    <property type="protein sequence ID" value="CAB4175406.1"/>
    <property type="molecule type" value="Genomic_DNA"/>
</dbReference>